<proteinExistence type="predicted"/>
<evidence type="ECO:0000256" key="5">
    <source>
        <dbReference type="ARBA" id="ARBA00023136"/>
    </source>
</evidence>
<feature type="chain" id="PRO_5046099263" description="PDGLE domain-containing protein" evidence="7">
    <location>
        <begin position="26"/>
        <end position="113"/>
    </location>
</feature>
<gene>
    <name evidence="9" type="ORF">GCM10009550_21740</name>
</gene>
<keyword evidence="10" id="KW-1185">Reference proteome</keyword>
<keyword evidence="4 6" id="KW-1133">Transmembrane helix</keyword>
<dbReference type="InterPro" id="IPR025937">
    <property type="entry name" value="PDGLE_dom"/>
</dbReference>
<dbReference type="RefSeq" id="WP_344239458.1">
    <property type="nucleotide sequence ID" value="NZ_BAAAHH010000006.1"/>
</dbReference>
<feature type="domain" description="PDGLE" evidence="8">
    <location>
        <begin position="4"/>
        <end position="93"/>
    </location>
</feature>
<evidence type="ECO:0000256" key="3">
    <source>
        <dbReference type="ARBA" id="ARBA00022692"/>
    </source>
</evidence>
<dbReference type="EMBL" id="BAAAHH010000006">
    <property type="protein sequence ID" value="GAA0946792.1"/>
    <property type="molecule type" value="Genomic_DNA"/>
</dbReference>
<evidence type="ECO:0000259" key="8">
    <source>
        <dbReference type="Pfam" id="PF13190"/>
    </source>
</evidence>
<evidence type="ECO:0000256" key="7">
    <source>
        <dbReference type="SAM" id="SignalP"/>
    </source>
</evidence>
<evidence type="ECO:0000256" key="1">
    <source>
        <dbReference type="ARBA" id="ARBA00004236"/>
    </source>
</evidence>
<reference evidence="9 10" key="1">
    <citation type="journal article" date="2019" name="Int. J. Syst. Evol. Microbiol.">
        <title>The Global Catalogue of Microorganisms (GCM) 10K type strain sequencing project: providing services to taxonomists for standard genome sequencing and annotation.</title>
        <authorList>
            <consortium name="The Broad Institute Genomics Platform"/>
            <consortium name="The Broad Institute Genome Sequencing Center for Infectious Disease"/>
            <person name="Wu L."/>
            <person name="Ma J."/>
        </authorList>
    </citation>
    <scope>NUCLEOTIDE SEQUENCE [LARGE SCALE GENOMIC DNA]</scope>
    <source>
        <strain evidence="9 10">JCM 10696</strain>
    </source>
</reference>
<keyword evidence="7" id="KW-0732">Signal</keyword>
<evidence type="ECO:0000256" key="2">
    <source>
        <dbReference type="ARBA" id="ARBA00022475"/>
    </source>
</evidence>
<feature type="signal peptide" evidence="7">
    <location>
        <begin position="1"/>
        <end position="25"/>
    </location>
</feature>
<evidence type="ECO:0000256" key="6">
    <source>
        <dbReference type="SAM" id="Phobius"/>
    </source>
</evidence>
<dbReference type="Proteomes" id="UP001500665">
    <property type="component" value="Unassembled WGS sequence"/>
</dbReference>
<organism evidence="9 10">
    <name type="scientific">Actinocorallia libanotica</name>
    <dbReference type="NCBI Taxonomy" id="46162"/>
    <lineage>
        <taxon>Bacteria</taxon>
        <taxon>Bacillati</taxon>
        <taxon>Actinomycetota</taxon>
        <taxon>Actinomycetes</taxon>
        <taxon>Streptosporangiales</taxon>
        <taxon>Thermomonosporaceae</taxon>
        <taxon>Actinocorallia</taxon>
    </lineage>
</organism>
<comment type="caution">
    <text evidence="9">The sequence shown here is derived from an EMBL/GenBank/DDBJ whole genome shotgun (WGS) entry which is preliminary data.</text>
</comment>
<keyword evidence="5 6" id="KW-0472">Membrane</keyword>
<keyword evidence="3 6" id="KW-0812">Transmembrane</keyword>
<evidence type="ECO:0000313" key="9">
    <source>
        <dbReference type="EMBL" id="GAA0946792.1"/>
    </source>
</evidence>
<comment type="subcellular location">
    <subcellularLocation>
        <location evidence="1">Cell membrane</location>
    </subcellularLocation>
</comment>
<sequence>MSLKKLLALGVLVAAVLAGIVSHYASSHPDGLERVAEDKGINAKEEDHPLGGSPLADYGVKGVADERASVGLSGLIGVGVVLVAGSGLFWLLRGRSEGGAARDGSGGRTEAHP</sequence>
<keyword evidence="2" id="KW-1003">Cell membrane</keyword>
<accession>A0ABN1QU33</accession>
<protein>
    <recommendedName>
        <fullName evidence="8">PDGLE domain-containing protein</fullName>
    </recommendedName>
</protein>
<name>A0ABN1QU33_9ACTN</name>
<evidence type="ECO:0000256" key="4">
    <source>
        <dbReference type="ARBA" id="ARBA00022989"/>
    </source>
</evidence>
<evidence type="ECO:0000313" key="10">
    <source>
        <dbReference type="Proteomes" id="UP001500665"/>
    </source>
</evidence>
<dbReference type="Pfam" id="PF13190">
    <property type="entry name" value="PDGLE"/>
    <property type="match status" value="1"/>
</dbReference>
<feature type="transmembrane region" description="Helical" evidence="6">
    <location>
        <begin position="70"/>
        <end position="92"/>
    </location>
</feature>